<dbReference type="Proteomes" id="UP000886998">
    <property type="component" value="Unassembled WGS sequence"/>
</dbReference>
<organism evidence="2 3">
    <name type="scientific">Trichonephila inaurata madagascariensis</name>
    <dbReference type="NCBI Taxonomy" id="2747483"/>
    <lineage>
        <taxon>Eukaryota</taxon>
        <taxon>Metazoa</taxon>
        <taxon>Ecdysozoa</taxon>
        <taxon>Arthropoda</taxon>
        <taxon>Chelicerata</taxon>
        <taxon>Arachnida</taxon>
        <taxon>Araneae</taxon>
        <taxon>Araneomorphae</taxon>
        <taxon>Entelegynae</taxon>
        <taxon>Araneoidea</taxon>
        <taxon>Nephilidae</taxon>
        <taxon>Trichonephila</taxon>
        <taxon>Trichonephila inaurata</taxon>
    </lineage>
</organism>
<evidence type="ECO:0000259" key="1">
    <source>
        <dbReference type="Pfam" id="PF18701"/>
    </source>
</evidence>
<dbReference type="Pfam" id="PF18701">
    <property type="entry name" value="DUF5641"/>
    <property type="match status" value="1"/>
</dbReference>
<name>A0A8X6YIQ7_9ARAC</name>
<reference evidence="2" key="1">
    <citation type="submission" date="2020-08" db="EMBL/GenBank/DDBJ databases">
        <title>Multicomponent nature underlies the extraordinary mechanical properties of spider dragline silk.</title>
        <authorList>
            <person name="Kono N."/>
            <person name="Nakamura H."/>
            <person name="Mori M."/>
            <person name="Yoshida Y."/>
            <person name="Ohtoshi R."/>
            <person name="Malay A.D."/>
            <person name="Moran D.A.P."/>
            <person name="Tomita M."/>
            <person name="Numata K."/>
            <person name="Arakawa K."/>
        </authorList>
    </citation>
    <scope>NUCLEOTIDE SEQUENCE</scope>
</reference>
<proteinExistence type="predicted"/>
<feature type="domain" description="DUF5641" evidence="1">
    <location>
        <begin position="59"/>
        <end position="143"/>
    </location>
</feature>
<dbReference type="AlphaFoldDB" id="A0A8X6YIQ7"/>
<dbReference type="InterPro" id="IPR040676">
    <property type="entry name" value="DUF5641"/>
</dbReference>
<evidence type="ECO:0000313" key="2">
    <source>
        <dbReference type="EMBL" id="GFY71701.1"/>
    </source>
</evidence>
<comment type="caution">
    <text evidence="2">The sequence shown here is derived from an EMBL/GenBank/DDBJ whole genome shotgun (WGS) entry which is preliminary data.</text>
</comment>
<dbReference type="PANTHER" id="PTHR47331">
    <property type="entry name" value="PHD-TYPE DOMAIN-CONTAINING PROTEIN"/>
    <property type="match status" value="1"/>
</dbReference>
<dbReference type="EMBL" id="BMAV01019035">
    <property type="protein sequence ID" value="GFY71701.1"/>
    <property type="molecule type" value="Genomic_DNA"/>
</dbReference>
<sequence>MSTGLYQIESCINSSSITALLSDPSDFQDFTPGHFLIGSRITGIPEHISTDHKMSYSKIWNLTQVLRQRFWHRWSKECLHQLQTHPKWTSSTPDLQVRDMVLLHDPRSTPLQWSIGRISKTFAGLDNKTRAVSKSTKKREVIR</sequence>
<accession>A0A8X6YIQ7</accession>
<gene>
    <name evidence="2" type="primary">AVEN_8439_1</name>
    <name evidence="2" type="ORF">TNIN_329411</name>
</gene>
<keyword evidence="3" id="KW-1185">Reference proteome</keyword>
<evidence type="ECO:0000313" key="3">
    <source>
        <dbReference type="Proteomes" id="UP000886998"/>
    </source>
</evidence>
<protein>
    <submittedName>
        <fullName evidence="2">Integrase catalytic domain-containing protein</fullName>
    </submittedName>
</protein>
<dbReference type="OrthoDB" id="8194935at2759"/>